<dbReference type="GO" id="GO:0008270">
    <property type="term" value="F:zinc ion binding"/>
    <property type="evidence" value="ECO:0007669"/>
    <property type="project" value="UniProtKB-KW"/>
</dbReference>
<evidence type="ECO:0000313" key="7">
    <source>
        <dbReference type="EMBL" id="KAG7593878.1"/>
    </source>
</evidence>
<dbReference type="PANTHER" id="PTHR31973">
    <property type="entry name" value="POLYPROTEIN, PUTATIVE-RELATED"/>
    <property type="match status" value="1"/>
</dbReference>
<feature type="compositionally biased region" description="Polar residues" evidence="5">
    <location>
        <begin position="654"/>
        <end position="666"/>
    </location>
</feature>
<feature type="domain" description="SWIM-type" evidence="6">
    <location>
        <begin position="512"/>
        <end position="553"/>
    </location>
</feature>
<dbReference type="PROSITE" id="PS50966">
    <property type="entry name" value="ZF_SWIM"/>
    <property type="match status" value="1"/>
</dbReference>
<protein>
    <submittedName>
        <fullName evidence="7">Zinc finger SWIM-type</fullName>
    </submittedName>
</protein>
<name>A0A8T2C1E6_9BRAS</name>
<dbReference type="InterPro" id="IPR007527">
    <property type="entry name" value="Znf_SWIM"/>
</dbReference>
<keyword evidence="2 4" id="KW-0863">Zinc-finger</keyword>
<keyword evidence="1" id="KW-0479">Metal-binding</keyword>
<dbReference type="InterPro" id="IPR018289">
    <property type="entry name" value="MULE_transposase_dom"/>
</dbReference>
<dbReference type="Pfam" id="PF10551">
    <property type="entry name" value="MULE"/>
    <property type="match status" value="1"/>
</dbReference>
<reference evidence="7 8" key="1">
    <citation type="submission" date="2020-12" db="EMBL/GenBank/DDBJ databases">
        <title>Concerted genomic and epigenomic changes stabilize Arabidopsis allopolyploids.</title>
        <authorList>
            <person name="Chen Z."/>
        </authorList>
    </citation>
    <scope>NUCLEOTIDE SEQUENCE [LARGE SCALE GENOMIC DNA]</scope>
    <source>
        <strain evidence="7">Allo738</strain>
        <tissue evidence="7">Leaf</tissue>
    </source>
</reference>
<sequence length="666" mass="76996">MSLVVHDPDVVGDVDPEGEARDQVLIEEMLNEWTDEPQFRHDVYPESDGEDNADGPERVHTHIRRGDRHLYPKQTFFSGVAIKEAVVDYALRTGCNLKQYRYDQDKIGFKCVGNDGKEEGVRCEWQVYAASLPNDPMWKIRKFIDKHSCIPNGECEMFKVLHIARLFVDKIRENLEFYMPAKIEELIKEQWKISVTRNQCQAARKKARQWIEKEYDDQFARLRDYAAEILESNPDSHVEVDCLNEEGKDMFNRFYVCFDSLRKTWKDSCRPLLGIDGCFLKNKVKGQLLVALGRDANNKIYPVAWGVVKVENTENWVWFVKNLKEDLGLGDGEGFIMLSDRQKGLIKAVSLELPSIEHRMCVQHIYGNLKKNHGSKTRMKPLLWNLAWAYNEKDYKQHLEKIFYYDTVVFNDIMKTNPMSWCRAFQRRGNYCEDVDNNFTESFNGSLNKAREKPFVAMLETIRRLAMVRIAKRSVESHTHTGSCTPYVALVLSAEHKFASLAKVSTSTNGMYEVRHGLDSQRVCLKSYTCTCQKWQIRGIPCEHAYGVILDKKLAPEDYVCHWFRTSTWKKNYTDGLCPQRGPKFWPETQLPAVFNPQPPEGEKNMTKEDKKRKKGVNESPTKKASKNKKRIMHCGICGTADHNSRGCQKKAKASQSVLQPSQPEP</sequence>
<dbReference type="Proteomes" id="UP000694240">
    <property type="component" value="Chromosome 6"/>
</dbReference>
<evidence type="ECO:0000256" key="4">
    <source>
        <dbReference type="PROSITE-ProRule" id="PRU00325"/>
    </source>
</evidence>
<accession>A0A8T2C1E6</accession>
<feature type="compositionally biased region" description="Basic residues" evidence="5">
    <location>
        <begin position="624"/>
        <end position="633"/>
    </location>
</feature>
<keyword evidence="8" id="KW-1185">Reference proteome</keyword>
<evidence type="ECO:0000256" key="2">
    <source>
        <dbReference type="ARBA" id="ARBA00022771"/>
    </source>
</evidence>
<evidence type="ECO:0000256" key="1">
    <source>
        <dbReference type="ARBA" id="ARBA00022723"/>
    </source>
</evidence>
<dbReference type="SMART" id="SM00575">
    <property type="entry name" value="ZnF_PMZ"/>
    <property type="match status" value="1"/>
</dbReference>
<dbReference type="InterPro" id="IPR006564">
    <property type="entry name" value="Znf_PMZ"/>
</dbReference>
<feature type="region of interest" description="Disordered" evidence="5">
    <location>
        <begin position="593"/>
        <end position="666"/>
    </location>
</feature>
<organism evidence="7 8">
    <name type="scientific">Arabidopsis thaliana x Arabidopsis arenosa</name>
    <dbReference type="NCBI Taxonomy" id="1240361"/>
    <lineage>
        <taxon>Eukaryota</taxon>
        <taxon>Viridiplantae</taxon>
        <taxon>Streptophyta</taxon>
        <taxon>Embryophyta</taxon>
        <taxon>Tracheophyta</taxon>
        <taxon>Spermatophyta</taxon>
        <taxon>Magnoliopsida</taxon>
        <taxon>eudicotyledons</taxon>
        <taxon>Gunneridae</taxon>
        <taxon>Pentapetalae</taxon>
        <taxon>rosids</taxon>
        <taxon>malvids</taxon>
        <taxon>Brassicales</taxon>
        <taxon>Brassicaceae</taxon>
        <taxon>Camelineae</taxon>
        <taxon>Arabidopsis</taxon>
    </lineage>
</organism>
<dbReference type="EMBL" id="JAEFBK010000006">
    <property type="protein sequence ID" value="KAG7593878.1"/>
    <property type="molecule type" value="Genomic_DNA"/>
</dbReference>
<dbReference type="AlphaFoldDB" id="A0A8T2C1E6"/>
<dbReference type="PANTHER" id="PTHR31973:SF187">
    <property type="entry name" value="MUTATOR TRANSPOSASE MUDRA PROTEIN"/>
    <property type="match status" value="1"/>
</dbReference>
<evidence type="ECO:0000256" key="5">
    <source>
        <dbReference type="SAM" id="MobiDB-lite"/>
    </source>
</evidence>
<feature type="compositionally biased region" description="Basic and acidic residues" evidence="5">
    <location>
        <begin position="601"/>
        <end position="610"/>
    </location>
</feature>
<evidence type="ECO:0000313" key="8">
    <source>
        <dbReference type="Proteomes" id="UP000694240"/>
    </source>
</evidence>
<evidence type="ECO:0000259" key="6">
    <source>
        <dbReference type="PROSITE" id="PS50966"/>
    </source>
</evidence>
<evidence type="ECO:0000256" key="3">
    <source>
        <dbReference type="ARBA" id="ARBA00022833"/>
    </source>
</evidence>
<dbReference type="Pfam" id="PF04434">
    <property type="entry name" value="SWIM"/>
    <property type="match status" value="1"/>
</dbReference>
<comment type="caution">
    <text evidence="7">The sequence shown here is derived from an EMBL/GenBank/DDBJ whole genome shotgun (WGS) entry which is preliminary data.</text>
</comment>
<keyword evidence="3" id="KW-0862">Zinc</keyword>
<gene>
    <name evidence="7" type="ORF">ISN45_Aa01g026660</name>
</gene>
<proteinExistence type="predicted"/>